<dbReference type="EMBL" id="CP014864">
    <property type="protein sequence ID" value="AMX01496.1"/>
    <property type="molecule type" value="Genomic_DNA"/>
</dbReference>
<dbReference type="RefSeq" id="WP_067150744.1">
    <property type="nucleotide sequence ID" value="NZ_CP014864.1"/>
</dbReference>
<organism evidence="1 3">
    <name type="scientific">Microbulbifer thermotolerans</name>
    <dbReference type="NCBI Taxonomy" id="252514"/>
    <lineage>
        <taxon>Bacteria</taxon>
        <taxon>Pseudomonadati</taxon>
        <taxon>Pseudomonadota</taxon>
        <taxon>Gammaproteobacteria</taxon>
        <taxon>Cellvibrionales</taxon>
        <taxon>Microbulbiferaceae</taxon>
        <taxon>Microbulbifer</taxon>
    </lineage>
</organism>
<dbReference type="GeneID" id="76606798"/>
<dbReference type="KEGG" id="mthd:A3224_01900"/>
<proteinExistence type="predicted"/>
<sequence length="198" mass="23124">MSLVQQPVFEMTLAEYFRERLEELGRRMAPPPHEDTLWYTANMLARFGDSDQLFSYDRGEVDIRPLALLYKDAHEAEDMRQRCLILRQLGDSALFLGALFPEKFERRGILRDYFVGMGGGAYDYLSENARHNRHIFSELAAMFARMLDLVARACARQKLFDAADVLNLYQRWRQTRDPHLARQLRDLGINLPESDVLH</sequence>
<evidence type="ECO:0000313" key="1">
    <source>
        <dbReference type="EMBL" id="AMX01496.1"/>
    </source>
</evidence>
<evidence type="ECO:0000313" key="3">
    <source>
        <dbReference type="Proteomes" id="UP000076077"/>
    </source>
</evidence>
<dbReference type="STRING" id="252514.A3224_01900"/>
<name>A0A143HJ17_MICTH</name>
<reference evidence="3" key="2">
    <citation type="submission" date="2016-03" db="EMBL/GenBank/DDBJ databases">
        <authorList>
            <person name="Lee Y.-S."/>
            <person name="Choi Y.-L."/>
        </authorList>
    </citation>
    <scope>NUCLEOTIDE SEQUENCE [LARGE SCALE GENOMIC DNA]</scope>
    <source>
        <strain evidence="3">DAU221</strain>
    </source>
</reference>
<dbReference type="EMBL" id="JAPHQB010000001">
    <property type="protein sequence ID" value="MCX2800391.1"/>
    <property type="molecule type" value="Genomic_DNA"/>
</dbReference>
<dbReference type="Proteomes" id="UP000076077">
    <property type="component" value="Chromosome"/>
</dbReference>
<accession>A0A143HJ17</accession>
<gene>
    <name evidence="1" type="ORF">A3224_01900</name>
    <name evidence="2" type="ORF">OQJ68_01170</name>
</gene>
<keyword evidence="3" id="KW-1185">Reference proteome</keyword>
<reference evidence="2" key="3">
    <citation type="submission" date="2022-11" db="EMBL/GenBank/DDBJ databases">
        <title>Chitin-degrading and fungicidal potential of chitinolytic bacterial strains from marine environment of the Pacific Ocean regions.</title>
        <authorList>
            <person name="Pentekhina I."/>
            <person name="Nedashkovskaya O."/>
            <person name="Seitkalieva A."/>
            <person name="Podvolotskaya A."/>
            <person name="Tekutyeva L."/>
            <person name="Balabanova L."/>
        </authorList>
    </citation>
    <scope>NUCLEOTIDE SEQUENCE</scope>
    <source>
        <strain evidence="2">KMM 6838</strain>
    </source>
</reference>
<reference evidence="1" key="1">
    <citation type="submission" date="2016-03" db="EMBL/GenBank/DDBJ databases">
        <authorList>
            <person name="Ploux O."/>
        </authorList>
    </citation>
    <scope>NUCLEOTIDE SEQUENCE [LARGE SCALE GENOMIC DNA]</scope>
    <source>
        <strain evidence="1">DAU221</strain>
    </source>
</reference>
<protein>
    <submittedName>
        <fullName evidence="1">Uncharacterized protein</fullName>
    </submittedName>
</protein>
<dbReference type="Proteomes" id="UP001209730">
    <property type="component" value="Unassembled WGS sequence"/>
</dbReference>
<dbReference type="OrthoDB" id="5564675at2"/>
<evidence type="ECO:0000313" key="2">
    <source>
        <dbReference type="EMBL" id="MCX2800391.1"/>
    </source>
</evidence>
<dbReference type="AlphaFoldDB" id="A0A143HJ17"/>